<organism evidence="1">
    <name type="scientific">Rhizophora mucronata</name>
    <name type="common">Asiatic mangrove</name>
    <dbReference type="NCBI Taxonomy" id="61149"/>
    <lineage>
        <taxon>Eukaryota</taxon>
        <taxon>Viridiplantae</taxon>
        <taxon>Streptophyta</taxon>
        <taxon>Embryophyta</taxon>
        <taxon>Tracheophyta</taxon>
        <taxon>Spermatophyta</taxon>
        <taxon>Magnoliopsida</taxon>
        <taxon>eudicotyledons</taxon>
        <taxon>Gunneridae</taxon>
        <taxon>Pentapetalae</taxon>
        <taxon>rosids</taxon>
        <taxon>fabids</taxon>
        <taxon>Malpighiales</taxon>
        <taxon>Rhizophoraceae</taxon>
        <taxon>Rhizophora</taxon>
    </lineage>
</organism>
<proteinExistence type="predicted"/>
<sequence>MTCTVITMNCLLDLGISQLKRGSRKNGRRRPDQCHSVLFPRRRFNPPFRNGGCNMGFMSRPARSP</sequence>
<dbReference type="AlphaFoldDB" id="A0A2P2J5W0"/>
<name>A0A2P2J5W0_RHIMU</name>
<accession>A0A2P2J5W0</accession>
<protein>
    <submittedName>
        <fullName evidence="1">Outer envelope pore protein 16-4ic isoform X2</fullName>
    </submittedName>
</protein>
<dbReference type="EMBL" id="GGEC01008391">
    <property type="protein sequence ID" value="MBW88874.1"/>
    <property type="molecule type" value="Transcribed_RNA"/>
</dbReference>
<evidence type="ECO:0000313" key="1">
    <source>
        <dbReference type="EMBL" id="MBW88874.1"/>
    </source>
</evidence>
<reference evidence="1" key="1">
    <citation type="submission" date="2018-02" db="EMBL/GenBank/DDBJ databases">
        <title>Rhizophora mucronata_Transcriptome.</title>
        <authorList>
            <person name="Meera S.P."/>
            <person name="Sreeshan A."/>
            <person name="Augustine A."/>
        </authorList>
    </citation>
    <scope>NUCLEOTIDE SEQUENCE</scope>
    <source>
        <tissue evidence="1">Leaf</tissue>
    </source>
</reference>